<organism evidence="1 2">
    <name type="scientific">Thioclava indica</name>
    <dbReference type="NCBI Taxonomy" id="1353528"/>
    <lineage>
        <taxon>Bacteria</taxon>
        <taxon>Pseudomonadati</taxon>
        <taxon>Pseudomonadota</taxon>
        <taxon>Alphaproteobacteria</taxon>
        <taxon>Rhodobacterales</taxon>
        <taxon>Paracoccaceae</taxon>
        <taxon>Thioclava</taxon>
    </lineage>
</organism>
<keyword evidence="2" id="KW-1185">Reference proteome</keyword>
<dbReference type="EMBL" id="AUNB01000017">
    <property type="protein sequence ID" value="KEO60643.1"/>
    <property type="molecule type" value="Genomic_DNA"/>
</dbReference>
<dbReference type="STRING" id="1353528.DT23_13055"/>
<gene>
    <name evidence="1" type="ORF">DT23_13055</name>
</gene>
<dbReference type="RefSeq" id="WP_051697079.1">
    <property type="nucleotide sequence ID" value="NZ_AUNB01000017.1"/>
</dbReference>
<dbReference type="InterPro" id="IPR021848">
    <property type="entry name" value="HODM_asu-like"/>
</dbReference>
<dbReference type="Pfam" id="PF11927">
    <property type="entry name" value="HODM_asu-like"/>
    <property type="match status" value="1"/>
</dbReference>
<reference evidence="1 2" key="1">
    <citation type="journal article" date="2015" name="Antonie Van Leeuwenhoek">
        <title>Thioclava indica sp. nov., isolated from surface seawater of the Indian Ocean.</title>
        <authorList>
            <person name="Liu Y."/>
            <person name="Lai Q."/>
            <person name="Du J."/>
            <person name="Xu H."/>
            <person name="Jiang L."/>
            <person name="Shao Z."/>
        </authorList>
    </citation>
    <scope>NUCLEOTIDE SEQUENCE [LARGE SCALE GENOMIC DNA]</scope>
    <source>
        <strain evidence="1 2">DT23-4</strain>
    </source>
</reference>
<dbReference type="AlphaFoldDB" id="A0A074JYM5"/>
<evidence type="ECO:0000313" key="2">
    <source>
        <dbReference type="Proteomes" id="UP000027471"/>
    </source>
</evidence>
<accession>A0A074JYM5</accession>
<protein>
    <recommendedName>
        <fullName evidence="3">DUF3445 domain-containing protein</fullName>
    </recommendedName>
</protein>
<evidence type="ECO:0008006" key="3">
    <source>
        <dbReference type="Google" id="ProtNLM"/>
    </source>
</evidence>
<dbReference type="Proteomes" id="UP000027471">
    <property type="component" value="Unassembled WGS sequence"/>
</dbReference>
<proteinExistence type="predicted"/>
<dbReference type="eggNOG" id="ENOG502Z7ZS">
    <property type="taxonomic scope" value="Bacteria"/>
</dbReference>
<comment type="caution">
    <text evidence="1">The sequence shown here is derived from an EMBL/GenBank/DDBJ whole genome shotgun (WGS) entry which is preliminary data.</text>
</comment>
<dbReference type="OrthoDB" id="5242510at2"/>
<evidence type="ECO:0000313" key="1">
    <source>
        <dbReference type="EMBL" id="KEO60643.1"/>
    </source>
</evidence>
<sequence length="266" mass="29178">MEPILQTSLSFAPWVDARTRGLPGVVPFALDDWLEVDSAYAAQMALRERLLAEAPEQVHALAPCAQAAAVELYDMILALLPGLGFDLQSDVAICPDGRAVTPARDQPLMTLGRLVQADLCLLQPDPDGGGQGEHVLTGGVLCFPSGWRLREKFMRAMMRIHAPIEVYTDDLGRRVQRLMDGVQPGRGLMRGTASHSDAYLADPRSEYEYDHGSVASPFIRVERQGLVRLPQTRAVVFSIHTQIVRPEALSAEQAATLKEFPIRVAD</sequence>
<name>A0A074JYM5_9RHOB</name>